<gene>
    <name evidence="2" type="ORF">SAMN02745126_04499</name>
</gene>
<dbReference type="EMBL" id="FUWJ01000007">
    <property type="protein sequence ID" value="SKA25165.1"/>
    <property type="molecule type" value="Genomic_DNA"/>
</dbReference>
<accession>A0A1T4SAD7</accession>
<sequence>MNRPVARSPYLRLRDSLVTTRGNRRTDRAERFNEQLLIAYRVRREVRLGRGRPNHRHRLVPGKPEARHVRLARGGNTAALPWIGSGAGGGVELVHLPYKGGAAAIQDLLLAGQLPAAVFTLAAVLGPIRSRSLRVLATTAPKRSSLLADVQTVREAGYPALEGLIWFGILVPARTPTDIVARLNTMVCQVLQTDAIKAGLARQSLEVAGSTTSEFAELLTSDTRRWGELVKKSEFTRVE</sequence>
<dbReference type="Proteomes" id="UP000190092">
    <property type="component" value="Unassembled WGS sequence"/>
</dbReference>
<dbReference type="PANTHER" id="PTHR42928:SF5">
    <property type="entry name" value="BLR1237 PROTEIN"/>
    <property type="match status" value="1"/>
</dbReference>
<dbReference type="PANTHER" id="PTHR42928">
    <property type="entry name" value="TRICARBOXYLATE-BINDING PROTEIN"/>
    <property type="match status" value="1"/>
</dbReference>
<dbReference type="Gene3D" id="3.40.190.10">
    <property type="entry name" value="Periplasmic binding protein-like II"/>
    <property type="match status" value="1"/>
</dbReference>
<keyword evidence="2" id="KW-0675">Receptor</keyword>
<evidence type="ECO:0000313" key="2">
    <source>
        <dbReference type="EMBL" id="SKA25165.1"/>
    </source>
</evidence>
<dbReference type="STRING" id="225324.SAMN02745126_04499"/>
<organism evidence="2 3">
    <name type="scientific">Enhydrobacter aerosaccus</name>
    <dbReference type="NCBI Taxonomy" id="225324"/>
    <lineage>
        <taxon>Bacteria</taxon>
        <taxon>Pseudomonadati</taxon>
        <taxon>Pseudomonadota</taxon>
        <taxon>Alphaproteobacteria</taxon>
        <taxon>Hyphomicrobiales</taxon>
        <taxon>Enhydrobacter</taxon>
    </lineage>
</organism>
<proteinExistence type="inferred from homology"/>
<comment type="similarity">
    <text evidence="1">Belongs to the UPF0065 (bug) family.</text>
</comment>
<dbReference type="InterPro" id="IPR042100">
    <property type="entry name" value="Bug_dom1"/>
</dbReference>
<evidence type="ECO:0000313" key="3">
    <source>
        <dbReference type="Proteomes" id="UP000190092"/>
    </source>
</evidence>
<name>A0A1T4SAD7_9HYPH</name>
<reference evidence="3" key="1">
    <citation type="submission" date="2017-02" db="EMBL/GenBank/DDBJ databases">
        <authorList>
            <person name="Varghese N."/>
            <person name="Submissions S."/>
        </authorList>
    </citation>
    <scope>NUCLEOTIDE SEQUENCE [LARGE SCALE GENOMIC DNA]</scope>
    <source>
        <strain evidence="3">ATCC 27094</strain>
    </source>
</reference>
<dbReference type="OrthoDB" id="7253390at2"/>
<keyword evidence="3" id="KW-1185">Reference proteome</keyword>
<protein>
    <submittedName>
        <fullName evidence="2">Tripartite tricarboxylate transporter family receptor</fullName>
    </submittedName>
</protein>
<dbReference type="Pfam" id="PF03401">
    <property type="entry name" value="TctC"/>
    <property type="match status" value="1"/>
</dbReference>
<evidence type="ECO:0000256" key="1">
    <source>
        <dbReference type="ARBA" id="ARBA00006987"/>
    </source>
</evidence>
<dbReference type="AlphaFoldDB" id="A0A1T4SAD7"/>
<dbReference type="RefSeq" id="WP_085936159.1">
    <property type="nucleotide sequence ID" value="NZ_FUWJ01000007.1"/>
</dbReference>
<dbReference type="InterPro" id="IPR005064">
    <property type="entry name" value="BUG"/>
</dbReference>
<dbReference type="Gene3D" id="3.40.190.150">
    <property type="entry name" value="Bordetella uptake gene, domain 1"/>
    <property type="match status" value="1"/>
</dbReference>